<proteinExistence type="predicted"/>
<dbReference type="GO" id="GO:0005886">
    <property type="term" value="C:plasma membrane"/>
    <property type="evidence" value="ECO:0007669"/>
    <property type="project" value="UniProtKB-SubCell"/>
</dbReference>
<evidence type="ECO:0000256" key="2">
    <source>
        <dbReference type="ARBA" id="ARBA00004609"/>
    </source>
</evidence>
<feature type="chain" id="PRO_5011955536" evidence="8">
    <location>
        <begin position="35"/>
        <end position="502"/>
    </location>
</feature>
<keyword evidence="4" id="KW-0336">GPI-anchor</keyword>
<protein>
    <submittedName>
        <fullName evidence="9">Variant surface glycoprotein 1125.245</fullName>
    </submittedName>
</protein>
<evidence type="ECO:0000313" key="9">
    <source>
        <dbReference type="EMBL" id="APD73082.1"/>
    </source>
</evidence>
<dbReference type="VEuPathDB" id="TriTrypDB:Tb1125.Tb05.5K5.320"/>
<comment type="subcellular location">
    <subcellularLocation>
        <location evidence="2">Cell membrane</location>
        <topology evidence="2">Lipid-anchor</topology>
        <topology evidence="2">GPI-anchor</topology>
    </subcellularLocation>
</comment>
<accession>A0A1J0R5H6</accession>
<dbReference type="EMBL" id="KX699126">
    <property type="protein sequence ID" value="APD73082.1"/>
    <property type="molecule type" value="Genomic_DNA"/>
</dbReference>
<evidence type="ECO:0000256" key="5">
    <source>
        <dbReference type="ARBA" id="ARBA00023136"/>
    </source>
</evidence>
<dbReference type="SUPFAM" id="SSF58087">
    <property type="entry name" value="Variant surface glycoprotein (N-terminal domain)"/>
    <property type="match status" value="1"/>
</dbReference>
<keyword evidence="5" id="KW-0472">Membrane</keyword>
<evidence type="ECO:0000256" key="3">
    <source>
        <dbReference type="ARBA" id="ARBA00022475"/>
    </source>
</evidence>
<evidence type="ECO:0000256" key="8">
    <source>
        <dbReference type="SAM" id="SignalP"/>
    </source>
</evidence>
<dbReference type="VEuPathDB" id="TriTrypDB:Tb427_000625800"/>
<keyword evidence="7" id="KW-0449">Lipoprotein</keyword>
<dbReference type="InterPro" id="IPR027446">
    <property type="entry name" value="VSG_C_dom_sf"/>
</dbReference>
<sequence>MGHKTLAFSGQAIKLTSFLLFLAAVSLIFRRVVGNHTQAETAATACEETKFNVKLITKIDSQLETAQQHLGELQAEERLYSLAACKAEGTSDAAAYGVLTAIAAKRATALQAAVQANKDKLLTVIKKLKRRNAALKALQLMSPIGSATFSEAAVGSGTVGLGAGNTGTCEVTAKAESATKDTCKTQTSKDAQLAAYAEKLTTLKKFKAVPDAAFRFNDIKVKITAIERGTKVDSVASGSDACAQSGAGSAAAKDSATQGMAVVSIHRKAEATQTKTVAMTGDGGADGAKCTADTDAESNFIITTKDLAHALCEARQAIIDTQRKVSEEKIKMLITQEDTKNIAVLLKNGKQAQTPSEETQAAAAKDILGEEDQTVQQRFGAQLAQWKLDIKPGAVDGGSPITTLPNAIDYASALAFCLGKTRGKGAASAGNPTQTVTSTVERKATALDKCDQIKCEWKEINGKEECKPKVGEGVVKAQNDGKTTNTTTRNTIVINKAPLLLR</sequence>
<evidence type="ECO:0000256" key="1">
    <source>
        <dbReference type="ARBA" id="ARBA00002523"/>
    </source>
</evidence>
<comment type="function">
    <text evidence="1">VSG forms a coat on the surface of the parasite. The trypanosome evades the immune response of the host by expressing a series of antigenically distinct VSGs from an estimated 1000 VSG genes.</text>
</comment>
<evidence type="ECO:0000256" key="6">
    <source>
        <dbReference type="ARBA" id="ARBA00023180"/>
    </source>
</evidence>
<keyword evidence="6" id="KW-0325">Glycoprotein</keyword>
<organism evidence="9">
    <name type="scientific">Trypanosoma brucei</name>
    <dbReference type="NCBI Taxonomy" id="5691"/>
    <lineage>
        <taxon>Eukaryota</taxon>
        <taxon>Discoba</taxon>
        <taxon>Euglenozoa</taxon>
        <taxon>Kinetoplastea</taxon>
        <taxon>Metakinetoplastina</taxon>
        <taxon>Trypanosomatida</taxon>
        <taxon>Trypanosomatidae</taxon>
        <taxon>Trypanosoma</taxon>
    </lineage>
</organism>
<dbReference type="GO" id="GO:0098552">
    <property type="term" value="C:side of membrane"/>
    <property type="evidence" value="ECO:0007669"/>
    <property type="project" value="UniProtKB-KW"/>
</dbReference>
<dbReference type="SUPFAM" id="SSF118251">
    <property type="entry name" value="Variant surface glycoprotein MITAT 1.2, VSG 221, C-terminal domain"/>
    <property type="match status" value="1"/>
</dbReference>
<dbReference type="AlphaFoldDB" id="A0A1J0R5H6"/>
<reference evidence="9" key="1">
    <citation type="submission" date="2016-08" db="EMBL/GenBank/DDBJ databases">
        <title>VSG repertoire of Trypanosoma brucei EATRO 1125.</title>
        <authorList>
            <person name="Cross G.A."/>
        </authorList>
    </citation>
    <scope>NUCLEOTIDE SEQUENCE</scope>
    <source>
        <strain evidence="9">EATRO 1125</strain>
    </source>
</reference>
<keyword evidence="3" id="KW-1003">Cell membrane</keyword>
<dbReference type="VEuPathDB" id="TriTrypDB:Tb05.5K5.320"/>
<name>A0A1J0R5H6_9TRYP</name>
<evidence type="ECO:0000256" key="4">
    <source>
        <dbReference type="ARBA" id="ARBA00022622"/>
    </source>
</evidence>
<keyword evidence="8" id="KW-0732">Signal</keyword>
<feature type="signal peptide" evidence="8">
    <location>
        <begin position="1"/>
        <end position="34"/>
    </location>
</feature>
<evidence type="ECO:0000256" key="7">
    <source>
        <dbReference type="ARBA" id="ARBA00023288"/>
    </source>
</evidence>